<dbReference type="GO" id="GO:0052757">
    <property type="term" value="F:chondroitin hydrolase activity"/>
    <property type="evidence" value="ECO:0007669"/>
    <property type="project" value="TreeGrafter"/>
</dbReference>
<gene>
    <name evidence="3" type="primary">ugl</name>
    <name evidence="3" type="ORF">VCE7224_03908</name>
</gene>
<dbReference type="Gene3D" id="1.50.10.10">
    <property type="match status" value="1"/>
</dbReference>
<dbReference type="InterPro" id="IPR008928">
    <property type="entry name" value="6-hairpin_glycosidase_sf"/>
</dbReference>
<dbReference type="GO" id="GO:0000272">
    <property type="term" value="P:polysaccharide catabolic process"/>
    <property type="evidence" value="ECO:0007669"/>
    <property type="project" value="TreeGrafter"/>
</dbReference>
<reference evidence="4" key="1">
    <citation type="submission" date="2016-06" db="EMBL/GenBank/DDBJ databases">
        <authorList>
            <person name="Rodrigo-Torres L."/>
            <person name="Arahal D.R."/>
        </authorList>
    </citation>
    <scope>NUCLEOTIDE SEQUENCE [LARGE SCALE GENOMIC DNA]</scope>
    <source>
        <strain evidence="4">CECT 7224</strain>
    </source>
</reference>
<sequence>MDSDKTWANNAWKSVFEKVKFTSEDISVQFPSMTSEGRYEDTHAPWAWVVGFWPGLLWLLYEKEHYQPFKGIAIARENTMDGPLDEYVNIHHDVGFMWQLTSIKQYELFGNERSKNRALRAASHLASRFNINGRFLTAWNKNDVSAADPKGLSIIDSMMNLPLLYWAADQLDAPRFKLIAMAHADTVLKEFIRPDGSVRHMVEFDYITGDVKSYYGGQGYNENSAWSRGASWAVHGCALSYKYTREPRYLEAAMRTADFFIDQLPEDAVPHWDFRAPRDENTPRDTSAAACAASGMLLISELVEDETKKAHYFEAANRILKSLYDNYCTAGEDNQQGILTGGAFNCPKGLGVNCSLIYGDYYFVEALSKLVAKLSVEKEETIAQEAAV</sequence>
<comment type="similarity">
    <text evidence="2">Belongs to the glycosyl hydrolase 88 family.</text>
</comment>
<dbReference type="InterPro" id="IPR052369">
    <property type="entry name" value="UG_Glycosaminoglycan_Hydrolase"/>
</dbReference>
<dbReference type="SUPFAM" id="SSF48208">
    <property type="entry name" value="Six-hairpin glycosidases"/>
    <property type="match status" value="1"/>
</dbReference>
<keyword evidence="4" id="KW-1185">Reference proteome</keyword>
<evidence type="ECO:0000313" key="4">
    <source>
        <dbReference type="Proteomes" id="UP000092819"/>
    </source>
</evidence>
<protein>
    <submittedName>
        <fullName evidence="3">Unsaturated glucuronyl hydrolase</fullName>
        <ecNumber evidence="3">3.2.1.179</ecNumber>
    </submittedName>
</protein>
<dbReference type="InterPro" id="IPR012341">
    <property type="entry name" value="6hp_glycosidase-like_sf"/>
</dbReference>
<dbReference type="RefSeq" id="WP_065677427.1">
    <property type="nucleotide sequence ID" value="NZ_AP025464.1"/>
</dbReference>
<evidence type="ECO:0000256" key="2">
    <source>
        <dbReference type="ARBA" id="ARBA00038358"/>
    </source>
</evidence>
<accession>A0A1C3JIY4</accession>
<evidence type="ECO:0000256" key="1">
    <source>
        <dbReference type="ARBA" id="ARBA00022801"/>
    </source>
</evidence>
<evidence type="ECO:0000313" key="3">
    <source>
        <dbReference type="EMBL" id="SBT15121.1"/>
    </source>
</evidence>
<dbReference type="PANTHER" id="PTHR36845">
    <property type="entry name" value="HYDROLASE, PUTATIVE (AFU_ORTHOLOGUE AFUA_7G05090)-RELATED"/>
    <property type="match status" value="1"/>
</dbReference>
<organism evidence="3 4">
    <name type="scientific">Vibrio celticus</name>
    <dbReference type="NCBI Taxonomy" id="446372"/>
    <lineage>
        <taxon>Bacteria</taxon>
        <taxon>Pseudomonadati</taxon>
        <taxon>Pseudomonadota</taxon>
        <taxon>Gammaproteobacteria</taxon>
        <taxon>Vibrionales</taxon>
        <taxon>Vibrionaceae</taxon>
        <taxon>Vibrio</taxon>
    </lineage>
</organism>
<dbReference type="EMBL" id="FLQZ01000108">
    <property type="protein sequence ID" value="SBT15121.1"/>
    <property type="molecule type" value="Genomic_DNA"/>
</dbReference>
<name>A0A1C3JIY4_9VIBR</name>
<keyword evidence="3" id="KW-0326">Glycosidase</keyword>
<proteinExistence type="inferred from homology"/>
<dbReference type="EC" id="3.2.1.179" evidence="3"/>
<dbReference type="AlphaFoldDB" id="A0A1C3JIY4"/>
<dbReference type="Proteomes" id="UP000092819">
    <property type="component" value="Unassembled WGS sequence"/>
</dbReference>
<keyword evidence="1 3" id="KW-0378">Hydrolase</keyword>
<dbReference type="PANTHER" id="PTHR36845:SF1">
    <property type="entry name" value="HYDROLASE, PUTATIVE (AFU_ORTHOLOGUE AFUA_7G05090)-RELATED"/>
    <property type="match status" value="1"/>
</dbReference>